<dbReference type="SUPFAM" id="SSF56784">
    <property type="entry name" value="HAD-like"/>
    <property type="match status" value="1"/>
</dbReference>
<dbReference type="RefSeq" id="WP_088519856.1">
    <property type="nucleotide sequence ID" value="NZ_FYDG01000002.1"/>
</dbReference>
<evidence type="ECO:0000313" key="2">
    <source>
        <dbReference type="Proteomes" id="UP000198418"/>
    </source>
</evidence>
<proteinExistence type="predicted"/>
<gene>
    <name evidence="1" type="ORF">SAMN06265338_102344</name>
</gene>
<dbReference type="Pfam" id="PF13242">
    <property type="entry name" value="Hydrolase_like"/>
    <property type="match status" value="1"/>
</dbReference>
<dbReference type="GO" id="GO:0016791">
    <property type="term" value="F:phosphatase activity"/>
    <property type="evidence" value="ECO:0007669"/>
    <property type="project" value="TreeGrafter"/>
</dbReference>
<dbReference type="Pfam" id="PF13344">
    <property type="entry name" value="Hydrolase_6"/>
    <property type="match status" value="1"/>
</dbReference>
<dbReference type="InterPro" id="IPR006357">
    <property type="entry name" value="HAD-SF_hydro_IIA"/>
</dbReference>
<keyword evidence="1" id="KW-0378">Hydrolase</keyword>
<dbReference type="NCBIfam" id="TIGR01460">
    <property type="entry name" value="HAD-SF-IIA"/>
    <property type="match status" value="1"/>
</dbReference>
<dbReference type="NCBIfam" id="TIGR01459">
    <property type="entry name" value="HAD-SF-IIA-hyp4"/>
    <property type="match status" value="1"/>
</dbReference>
<protein>
    <submittedName>
        <fullName evidence="1">HAD-superfamily class IIA hydrolase, TIGR01459</fullName>
    </submittedName>
</protein>
<dbReference type="OrthoDB" id="9791073at2"/>
<accession>A0A212R1R4</accession>
<evidence type="ECO:0000313" key="1">
    <source>
        <dbReference type="EMBL" id="SNB65886.1"/>
    </source>
</evidence>
<dbReference type="PANTHER" id="PTHR19288:SF90">
    <property type="entry name" value="OS08G0542600 PROTEIN"/>
    <property type="match status" value="1"/>
</dbReference>
<dbReference type="EMBL" id="FYDG01000002">
    <property type="protein sequence ID" value="SNB65886.1"/>
    <property type="molecule type" value="Genomic_DNA"/>
</dbReference>
<reference evidence="2" key="1">
    <citation type="submission" date="2017-06" db="EMBL/GenBank/DDBJ databases">
        <authorList>
            <person name="Varghese N."/>
            <person name="Submissions S."/>
        </authorList>
    </citation>
    <scope>NUCLEOTIDE SEQUENCE [LARGE SCALE GENOMIC DNA]</scope>
    <source>
        <strain evidence="2">DSM 137</strain>
    </source>
</reference>
<dbReference type="Gene3D" id="3.40.50.1000">
    <property type="entry name" value="HAD superfamily/HAD-like"/>
    <property type="match status" value="2"/>
</dbReference>
<dbReference type="InterPro" id="IPR023214">
    <property type="entry name" value="HAD_sf"/>
</dbReference>
<dbReference type="GO" id="GO:0005737">
    <property type="term" value="C:cytoplasm"/>
    <property type="evidence" value="ECO:0007669"/>
    <property type="project" value="TreeGrafter"/>
</dbReference>
<dbReference type="CDD" id="cd07525">
    <property type="entry name" value="HAD_like"/>
    <property type="match status" value="1"/>
</dbReference>
<dbReference type="InterPro" id="IPR006356">
    <property type="entry name" value="HAD-SF_hydro_IIA_hyp3"/>
</dbReference>
<dbReference type="Proteomes" id="UP000198418">
    <property type="component" value="Unassembled WGS sequence"/>
</dbReference>
<organism evidence="1 2">
    <name type="scientific">Rhodoblastus acidophilus</name>
    <name type="common">Rhodopseudomonas acidophila</name>
    <dbReference type="NCBI Taxonomy" id="1074"/>
    <lineage>
        <taxon>Bacteria</taxon>
        <taxon>Pseudomonadati</taxon>
        <taxon>Pseudomonadota</taxon>
        <taxon>Alphaproteobacteria</taxon>
        <taxon>Hyphomicrobiales</taxon>
        <taxon>Rhodoblastaceae</taxon>
        <taxon>Rhodoblastus</taxon>
    </lineage>
</organism>
<dbReference type="AlphaFoldDB" id="A0A212R1R4"/>
<dbReference type="PANTHER" id="PTHR19288">
    <property type="entry name" value="4-NITROPHENYLPHOSPHATASE-RELATED"/>
    <property type="match status" value="1"/>
</dbReference>
<dbReference type="InterPro" id="IPR036412">
    <property type="entry name" value="HAD-like_sf"/>
</dbReference>
<keyword evidence="2" id="KW-1185">Reference proteome</keyword>
<name>A0A212R1R4_RHOAC</name>
<sequence>MTDSSAADTPTRLVSRPAGLAAIAGRYDAVLCDIWGVLHDGAKAFPAAPGALRALRRGGKPVALVTNAPRPDYEVAAHLTDLGIAPDCYDAIATSGDVCARAIVGRAPQKPFQIGPERDLPVYDAASRMAGFEIRPVALDEAGFVVCTGLVEDTVETPADYEAVLQACRAKNLPMICANPDLVVYRGEHLVYCAGALAERYEQLGGRVEQAGKPYAPIYRAALAMLETARGAPLSPSRVLAIGDAMHTDIAGAQAMGMDCVWITTGVHREDVHGQDGALDVEALKQFFQEQDTPPTYHMDRLAW</sequence>